<comment type="caution">
    <text evidence="1">The sequence shown here is derived from an EMBL/GenBank/DDBJ whole genome shotgun (WGS) entry which is preliminary data.</text>
</comment>
<organism evidence="1 2">
    <name type="scientific">Coprobacter fastidiosus</name>
    <dbReference type="NCBI Taxonomy" id="1099853"/>
    <lineage>
        <taxon>Bacteria</taxon>
        <taxon>Pseudomonadati</taxon>
        <taxon>Bacteroidota</taxon>
        <taxon>Bacteroidia</taxon>
        <taxon>Bacteroidales</taxon>
        <taxon>Barnesiellaceae</taxon>
        <taxon>Coprobacter</taxon>
    </lineage>
</organism>
<dbReference type="Proteomes" id="UP000262954">
    <property type="component" value="Unassembled WGS sequence"/>
</dbReference>
<sequence>MEYRDGKVIKNINMNDPRLSPAMRVEYCNHILGNIQFLRFAKVMTRAGESGGNNNSYFCSWCNKYHGLDEDCDKPSPGVTACPKCHGLNICYCCPVCHNYPCDCFASQTCVICSRNPCVCADWCLICMKPFSECPGHGTGGGVTIPTDPDPETDPYSPKTPVSLMDVDKFVGYGQIKNCYLACVAILKKHGIDYPGSSDYVFKLKIEVNGQLVNYGNDPAGNYRNAVDCIDRHLDAGRPIMVGVNHTFGRNINEGTTDHFVVIAGRGYDSAKGMNYYTYYEVGTSHSSIGCSETNNRFYYDPSVPTLYDEKGVVRKERYDITQVRPNDGNNENTVPQEF</sequence>
<gene>
    <name evidence="1" type="ORF">DDY73_08325</name>
</gene>
<dbReference type="AlphaFoldDB" id="A0A354M3B0"/>
<proteinExistence type="predicted"/>
<protein>
    <submittedName>
        <fullName evidence="1">Uncharacterized protein</fullName>
    </submittedName>
</protein>
<evidence type="ECO:0000313" key="2">
    <source>
        <dbReference type="Proteomes" id="UP000262954"/>
    </source>
</evidence>
<evidence type="ECO:0000313" key="1">
    <source>
        <dbReference type="EMBL" id="HBJ08999.1"/>
    </source>
</evidence>
<accession>A0A354M3B0</accession>
<dbReference type="EMBL" id="DNWC01000105">
    <property type="protein sequence ID" value="HBJ08999.1"/>
    <property type="molecule type" value="Genomic_DNA"/>
</dbReference>
<reference evidence="1 2" key="1">
    <citation type="journal article" date="2018" name="Nat. Biotechnol.">
        <title>A standardized bacterial taxonomy based on genome phylogeny substantially revises the tree of life.</title>
        <authorList>
            <person name="Parks D.H."/>
            <person name="Chuvochina M."/>
            <person name="Waite D.W."/>
            <person name="Rinke C."/>
            <person name="Skarshewski A."/>
            <person name="Chaumeil P.A."/>
            <person name="Hugenholtz P."/>
        </authorList>
    </citation>
    <scope>NUCLEOTIDE SEQUENCE [LARGE SCALE GENOMIC DNA]</scope>
    <source>
        <strain evidence="1">UBA11482</strain>
    </source>
</reference>
<name>A0A354M3B0_9BACT</name>